<evidence type="ECO:0000313" key="3">
    <source>
        <dbReference type="EMBL" id="CAE7305031.1"/>
    </source>
</evidence>
<dbReference type="Gene3D" id="3.60.10.10">
    <property type="entry name" value="Endonuclease/exonuclease/phosphatase"/>
    <property type="match status" value="1"/>
</dbReference>
<feature type="region of interest" description="Disordered" evidence="1">
    <location>
        <begin position="1062"/>
        <end position="1087"/>
    </location>
</feature>
<organism evidence="3 4">
    <name type="scientific">Symbiodinium natans</name>
    <dbReference type="NCBI Taxonomy" id="878477"/>
    <lineage>
        <taxon>Eukaryota</taxon>
        <taxon>Sar</taxon>
        <taxon>Alveolata</taxon>
        <taxon>Dinophyceae</taxon>
        <taxon>Suessiales</taxon>
        <taxon>Symbiodiniaceae</taxon>
        <taxon>Symbiodinium</taxon>
    </lineage>
</organism>
<sequence>MIIKFIFRPPLQKRLVEIAEDLHSRGVQAAALQGACWKHATPRSEWTVYSREGRPIYFCFSWSKAGSDTHGGVLLLLQVERFDKQKFTERYDPVKCCAGRIGGVRYVDRRAEGPQDHTFITAYAPQETASDEDKQAFFTELQTLVQTLPRRTAVWMMGDFNAHVGPDSQHRSVGRQDAEPTNDNGLLLGHMCDSLGLCLVNTFHAAGSTWWSADQLTEHRIDYIAMRRAFQRKVKRCRVSKLLGRRWQTTPIADHWPLELAVGLQAAWAKPRPKHAVLQWNRHAILRAATDPTLYMPFLQDVSEALLQHSLTDSGQSAQEGWSGISASLHGVAVKHFCMQPDQRNPKILPQTFVQLQRRREVMYMYLEEKQQLAAACSQQRRFWLLRVSFRAWQLQRLMAQTQKAVRDDVKAWERVLEDKLQSAVDKNNSREAWSLCRQLAGRHFKKLGARAPPSAKPIPKTSWVQHFRAVQNATECIEATARTPDQPQLFSPLFRGEEGCRKLADAARKMPRDRATPSGALPIELWSIILQPPDRAMLPPGHLLMPQLERLQEMGQNPAEWCVGHGCAVPKPGGEPTPAGMRVINLLDPMGKAFFKATLDAHADQRAEHQYGYARRCSRRDAILQITTLLERLYKGRLCTAANLYDLTKAFDMISSHSVVRDLRNNQPFHECSLAMLEDMQGRLRIRMPLATGGSFCVLLKDGVLQGGGTGPRLFRRVYDKVVGDWRDVPPLDSYTCVRYSGRTLDISTASYADDLIRVEAAQTAAEVEATTLDKTQQLKQSLQPHRLQLNMKKCESLVSVRGKGAYVSARRLYGGAWMGPPLKDSVKYLGAHLQAQPSCKLEVSKRIAAARSAFANVRQVLPEIYSAPPTQDHGLSSRRERGYGKVTTEQVAVSVPISLLRRVCGLAEVATELRARRLLWLRSSLLAERDGEVRLELAAIFGVFPWQATAPINEVGQLTPAAPAFLSILDCDLRALLPSWKGFVAGWKENFLQTAESSIRDMRGFSVMPDADEELTDQQWLAGVWAQVTRHLLAPQSFPAVWMAMLSFMADVQEPSPTVAAPLKQQRPDAKHSGGQGGKGSMEEQVTQLAKQLKAVVKIVGQHDKDLRELEAWSCHTFLLPKETDLSKALLASMAAWKARIPDKGPHPLGAPRWTVAGTVAQELLKNEEHHERLARFKAFHGKLTSLPDMEQSIQLAMARETRDGHVLLKLRPQALAQAEWTEAVALLTELISQQGGEKKSGAAPPGSLVRQLGAKPESS</sequence>
<reference evidence="3" key="1">
    <citation type="submission" date="2021-02" db="EMBL/GenBank/DDBJ databases">
        <authorList>
            <person name="Dougan E. K."/>
            <person name="Rhodes N."/>
            <person name="Thang M."/>
            <person name="Chan C."/>
        </authorList>
    </citation>
    <scope>NUCLEOTIDE SEQUENCE</scope>
</reference>
<name>A0A812N962_9DINO</name>
<gene>
    <name evidence="3" type="primary">CFDP2</name>
    <name evidence="3" type="ORF">SNAT2548_LOCUS16036</name>
</gene>
<dbReference type="PROSITE" id="PS50878">
    <property type="entry name" value="RT_POL"/>
    <property type="match status" value="1"/>
</dbReference>
<dbReference type="EMBL" id="CAJNDS010002071">
    <property type="protein sequence ID" value="CAE7305031.1"/>
    <property type="molecule type" value="Genomic_DNA"/>
</dbReference>
<feature type="domain" description="Reverse transcriptase" evidence="2">
    <location>
        <begin position="551"/>
        <end position="835"/>
    </location>
</feature>
<protein>
    <submittedName>
        <fullName evidence="3">CFDP2 protein</fullName>
    </submittedName>
</protein>
<evidence type="ECO:0000313" key="4">
    <source>
        <dbReference type="Proteomes" id="UP000604046"/>
    </source>
</evidence>
<accession>A0A812N962</accession>
<dbReference type="Proteomes" id="UP000604046">
    <property type="component" value="Unassembled WGS sequence"/>
</dbReference>
<dbReference type="SUPFAM" id="SSF56219">
    <property type="entry name" value="DNase I-like"/>
    <property type="match status" value="1"/>
</dbReference>
<proteinExistence type="predicted"/>
<dbReference type="InterPro" id="IPR000477">
    <property type="entry name" value="RT_dom"/>
</dbReference>
<dbReference type="InterPro" id="IPR036691">
    <property type="entry name" value="Endo/exonu/phosph_ase_sf"/>
</dbReference>
<dbReference type="Pfam" id="PF00078">
    <property type="entry name" value="RVT_1"/>
    <property type="match status" value="1"/>
</dbReference>
<feature type="region of interest" description="Disordered" evidence="1">
    <location>
        <begin position="1237"/>
        <end position="1262"/>
    </location>
</feature>
<dbReference type="AlphaFoldDB" id="A0A812N962"/>
<keyword evidence="4" id="KW-1185">Reference proteome</keyword>
<evidence type="ECO:0000259" key="2">
    <source>
        <dbReference type="PROSITE" id="PS50878"/>
    </source>
</evidence>
<dbReference type="OrthoDB" id="410381at2759"/>
<evidence type="ECO:0000256" key="1">
    <source>
        <dbReference type="SAM" id="MobiDB-lite"/>
    </source>
</evidence>
<comment type="caution">
    <text evidence="3">The sequence shown here is derived from an EMBL/GenBank/DDBJ whole genome shotgun (WGS) entry which is preliminary data.</text>
</comment>